<feature type="chain" id="PRO_5018378491" description="Metalloendopeptidase" evidence="12">
    <location>
        <begin position="26"/>
        <end position="1505"/>
    </location>
</feature>
<dbReference type="Proteomes" id="UP000271974">
    <property type="component" value="Unassembled WGS sequence"/>
</dbReference>
<feature type="binding site" evidence="11">
    <location>
        <position position="229"/>
    </location>
    <ligand>
        <name>Zn(2+)</name>
        <dbReference type="ChEBI" id="CHEBI:29105"/>
        <note>catalytic</note>
    </ligand>
</feature>
<dbReference type="SMART" id="SM00130">
    <property type="entry name" value="KR"/>
    <property type="match status" value="1"/>
</dbReference>
<dbReference type="InterPro" id="IPR000436">
    <property type="entry name" value="Sushi_SCR_CCP_dom"/>
</dbReference>
<keyword evidence="7 11" id="KW-0482">Metalloprotease</keyword>
<evidence type="ECO:0000259" key="15">
    <source>
        <dbReference type="PROSITE" id="PS50070"/>
    </source>
</evidence>
<dbReference type="Gene3D" id="3.40.390.10">
    <property type="entry name" value="Collagenase (Catalytic Domain)"/>
    <property type="match status" value="1"/>
</dbReference>
<dbReference type="InterPro" id="IPR013806">
    <property type="entry name" value="Kringle-like"/>
</dbReference>
<dbReference type="InterPro" id="IPR035976">
    <property type="entry name" value="Sushi/SCR/CCP_sf"/>
</dbReference>
<keyword evidence="3 11" id="KW-0479">Metal-binding</keyword>
<dbReference type="InterPro" id="IPR001304">
    <property type="entry name" value="C-type_lectin-like"/>
</dbReference>
<dbReference type="PANTHER" id="PTHR22803">
    <property type="entry name" value="MANNOSE, PHOSPHOLIPASE, LECTIN RECEPTOR RELATED"/>
    <property type="match status" value="1"/>
</dbReference>
<dbReference type="InterPro" id="IPR050111">
    <property type="entry name" value="C-type_lectin/snaclec_domain"/>
</dbReference>
<proteinExistence type="predicted"/>
<keyword evidence="5 11" id="KW-0378">Hydrolase</keyword>
<dbReference type="GO" id="GO:0008270">
    <property type="term" value="F:zinc ion binding"/>
    <property type="evidence" value="ECO:0007669"/>
    <property type="project" value="UniProtKB-UniRule"/>
</dbReference>
<dbReference type="EMBL" id="RQTK01000631">
    <property type="protein sequence ID" value="RUS76836.1"/>
    <property type="molecule type" value="Genomic_DNA"/>
</dbReference>
<protein>
    <recommendedName>
        <fullName evidence="12">Metalloendopeptidase</fullName>
        <ecNumber evidence="12">3.4.24.-</ecNumber>
    </recommendedName>
</protein>
<comment type="caution">
    <text evidence="18">The sequence shown here is derived from an EMBL/GenBank/DDBJ whole genome shotgun (WGS) entry which is preliminary data.</text>
</comment>
<evidence type="ECO:0000256" key="4">
    <source>
        <dbReference type="ARBA" id="ARBA00022729"/>
    </source>
</evidence>
<dbReference type="PROSITE" id="PS50923">
    <property type="entry name" value="SUSHI"/>
    <property type="match status" value="1"/>
</dbReference>
<keyword evidence="10" id="KW-0768">Sushi</keyword>
<dbReference type="SMART" id="SM00042">
    <property type="entry name" value="CUB"/>
    <property type="match status" value="1"/>
</dbReference>
<keyword evidence="4 12" id="KW-0732">Signal</keyword>
<dbReference type="Pfam" id="PF00431">
    <property type="entry name" value="CUB"/>
    <property type="match status" value="1"/>
</dbReference>
<keyword evidence="19" id="KW-1185">Reference proteome</keyword>
<keyword evidence="1 9" id="KW-0420">Kringle</keyword>
<evidence type="ECO:0000256" key="12">
    <source>
        <dbReference type="RuleBase" id="RU361183"/>
    </source>
</evidence>
<dbReference type="OrthoDB" id="6042110at2759"/>
<dbReference type="PROSITE" id="PS50070">
    <property type="entry name" value="KRINGLE_2"/>
    <property type="match status" value="1"/>
</dbReference>
<dbReference type="Gene3D" id="3.10.100.10">
    <property type="entry name" value="Mannose-Binding Protein A, subunit A"/>
    <property type="match status" value="4"/>
</dbReference>
<keyword evidence="6 11" id="KW-0862">Zinc</keyword>
<dbReference type="InterPro" id="IPR035914">
    <property type="entry name" value="Sperma_CUB_dom_sf"/>
</dbReference>
<feature type="domain" description="Kringle" evidence="15">
    <location>
        <begin position="696"/>
        <end position="781"/>
    </location>
</feature>
<gene>
    <name evidence="18" type="ORF">EGW08_015408</name>
</gene>
<dbReference type="Gene3D" id="2.40.20.10">
    <property type="entry name" value="Plasminogen Kringle 4"/>
    <property type="match status" value="1"/>
</dbReference>
<dbReference type="PROSITE" id="PS51864">
    <property type="entry name" value="ASTACIN"/>
    <property type="match status" value="1"/>
</dbReference>
<dbReference type="EC" id="3.4.24.-" evidence="12"/>
<evidence type="ECO:0000256" key="7">
    <source>
        <dbReference type="ARBA" id="ARBA00023049"/>
    </source>
</evidence>
<sequence length="1505" mass="168277">MIVKRLLTSWIFVSILLVGQTDVSGARISKKSVPDLENNGEGMIESYLMARDIVQDLIDEGKSPDPNGDEMRFLDYWRSQLQSRSDLTQEDLKMIFKGDPGLDEPDVEVKRSRTKRTIEANPSKRWTGGVVPYVYMEEITEDYKVEIQRAMDYYHRFSCIRFVPWENVNGTTTNQRLGLDHPGYIKYVDRKNGCWSLQGNYRWSDGQDISCCTGGTCVHELGHALGMLHEQQSPNPDRNRFIRINPQYITDDGQQWYVQRHPGNFISHGYDINSPMHYSPSFYSKGPKKAFSYLFHDLDHGGGFYYHTREVSIEHKCQDQCKDFPVTCENDGYLTKVDGKCACMCIPGLDPATGCKKVYRHDPPGLEFPGGQYALPAHNGGCPDDSFVTGSRKHFSNGHNDISAKFSLKADISNDMVEENFCVKNSPSNSIVWPEGNYCIYRKGGSCPDGFFFEGSVKFDDQPTDSKPNSQAGELPDGEYGADTKYHYCCKNSGFDDDVLFFPSRKPLVLIKLSDQKCQKVRGMHLEVNTLTLGNSVTNGTSEAALEGYHPVSDGKETSEAISIKYCAYKPAMIDCGGVYELDPSKTEITFSSPDDVELECFWLVKAPKGQRLALDFTEFDISGFSGMCKDDLIVRYSRQGQPGKRYCGNRYEKTIVSLNNTIHITLSTYSAYKSRFTAKVRLIQDEDLCYKRGDRGLTYDGDINFTRNFEPCLPWHEMTHCEAHPFKTDIYNTLLSGNECRTPDQANAFQPWCYTDKQFCTRNYCDVCLIGKLVDRFFSCDETKAAGECPKTSTFDCAKTCFDKAPPLKAKDVRCPAPPDAFDGTPVDAKASYAVGEAATYKCNYNDVTAERLCLSSGQWATLGTVCSECPMGWHKDADNKQCYRYFGESMKYAEAVEKCKGLNAKVTTAKSQEENSFVTSLIASAVWLGLTDDVKEGEHVWVDGEALDYSNWNNGEPNNWNNIQDCVELTTSGKWNDRNCENGYGVVCKRPVETLKFCLDFWDKCRDMLEVKPSMCTDFPEFAEVQCRQTCGVCSTDSMSKCSVEPAGANSKTTETRSEVPAGTIVTYSCDAASNPTSGDASRLCTESGTLSGSLLKCVSTITTTTTTTTPIPTTTTTQKPTTENSGCGPGWVSNDGQCYKFVSPAMSFREAAVLCKREEATLVTIKSKEKNDFISSSIKSAVWLGATDTQKTGTYTWMDQSALIYDNRAPVQSETSGDNEDCVEMDTDGAWNGVSCYETKRHGVCEKLGPSCPDNWFGDANNQNCYWYVEQMLTFREAAVLCKRNGANLVSIQSMEENDFVMKSIKQAVWIGATDVREEGNYIWMDLSPVSFFNWKSSGSSDGDCLEMKMGGRWDGVSCAADKREAVCEKPGKTCPSGWTLYPATNKCYHKFDSITDQFMSIVECLLEGYGTVSIRDEGEQNFVNSLKGPGSMWLGLEDSLEESVFAWADNTPLTYTNWQDGRPDGIGKEDKDCVIMTEDGKWSDVGCDNQFSYMCTTPLFK</sequence>
<dbReference type="CDD" id="cd00037">
    <property type="entry name" value="CLECT"/>
    <property type="match status" value="3"/>
</dbReference>
<keyword evidence="8" id="KW-1015">Disulfide bond</keyword>
<evidence type="ECO:0000256" key="9">
    <source>
        <dbReference type="PROSITE-ProRule" id="PRU00121"/>
    </source>
</evidence>
<dbReference type="CDD" id="cd00041">
    <property type="entry name" value="CUB"/>
    <property type="match status" value="1"/>
</dbReference>
<comment type="cofactor">
    <cofactor evidence="11 12">
        <name>Zn(2+)</name>
        <dbReference type="ChEBI" id="CHEBI:29105"/>
    </cofactor>
    <text evidence="11 12">Binds 1 zinc ion per subunit.</text>
</comment>
<evidence type="ECO:0000313" key="18">
    <source>
        <dbReference type="EMBL" id="RUS76836.1"/>
    </source>
</evidence>
<dbReference type="InterPro" id="IPR006026">
    <property type="entry name" value="Peptidase_Metallo"/>
</dbReference>
<dbReference type="Pfam" id="PF00084">
    <property type="entry name" value="Sushi"/>
    <property type="match status" value="1"/>
</dbReference>
<dbReference type="PROSITE" id="PS01180">
    <property type="entry name" value="CUB"/>
    <property type="match status" value="1"/>
</dbReference>
<dbReference type="SUPFAM" id="SSF55486">
    <property type="entry name" value="Metalloproteases ('zincins'), catalytic domain"/>
    <property type="match status" value="1"/>
</dbReference>
<dbReference type="Pfam" id="PF01400">
    <property type="entry name" value="Astacin"/>
    <property type="match status" value="1"/>
</dbReference>
<dbReference type="SUPFAM" id="SSF49854">
    <property type="entry name" value="Spermadhesin, CUB domain"/>
    <property type="match status" value="1"/>
</dbReference>
<feature type="signal peptide" evidence="12">
    <location>
        <begin position="1"/>
        <end position="25"/>
    </location>
</feature>
<dbReference type="Pfam" id="PF00059">
    <property type="entry name" value="Lectin_C"/>
    <property type="match status" value="4"/>
</dbReference>
<dbReference type="InterPro" id="IPR031569">
    <property type="entry name" value="ApeC"/>
</dbReference>
<dbReference type="CDD" id="cd00033">
    <property type="entry name" value="CCP"/>
    <property type="match status" value="1"/>
</dbReference>
<keyword evidence="2 11" id="KW-0645">Protease</keyword>
<dbReference type="InterPro" id="IPR016186">
    <property type="entry name" value="C-type_lectin-like/link_sf"/>
</dbReference>
<dbReference type="InterPro" id="IPR016187">
    <property type="entry name" value="CTDL_fold"/>
</dbReference>
<dbReference type="SMART" id="SM00235">
    <property type="entry name" value="ZnMc"/>
    <property type="match status" value="1"/>
</dbReference>
<evidence type="ECO:0000313" key="19">
    <source>
        <dbReference type="Proteomes" id="UP000271974"/>
    </source>
</evidence>
<dbReference type="Pfam" id="PF16977">
    <property type="entry name" value="ApeC"/>
    <property type="match status" value="1"/>
</dbReference>
<feature type="domain" description="C-type lectin" evidence="14">
    <location>
        <begin position="880"/>
        <end position="991"/>
    </location>
</feature>
<comment type="caution">
    <text evidence="9">Lacks conserved residue(s) required for the propagation of feature annotation.</text>
</comment>
<evidence type="ECO:0000259" key="13">
    <source>
        <dbReference type="PROSITE" id="PS01180"/>
    </source>
</evidence>
<feature type="domain" description="Sushi" evidence="16">
    <location>
        <begin position="814"/>
        <end position="870"/>
    </location>
</feature>
<feature type="binding site" evidence="11">
    <location>
        <position position="219"/>
    </location>
    <ligand>
        <name>Zn(2+)</name>
        <dbReference type="ChEBI" id="CHEBI:29105"/>
        <note>catalytic</note>
    </ligand>
</feature>
<dbReference type="Gene3D" id="2.60.120.290">
    <property type="entry name" value="Spermadhesin, CUB domain"/>
    <property type="match status" value="1"/>
</dbReference>
<accession>A0A3S1B7D9</accession>
<evidence type="ECO:0000256" key="1">
    <source>
        <dbReference type="ARBA" id="ARBA00022572"/>
    </source>
</evidence>
<dbReference type="GO" id="GO:0004222">
    <property type="term" value="F:metalloendopeptidase activity"/>
    <property type="evidence" value="ECO:0007669"/>
    <property type="project" value="UniProtKB-UniRule"/>
</dbReference>
<name>A0A3S1B7D9_ELYCH</name>
<dbReference type="PROSITE" id="PS00615">
    <property type="entry name" value="C_TYPE_LECTIN_1"/>
    <property type="match status" value="2"/>
</dbReference>
<evidence type="ECO:0000256" key="10">
    <source>
        <dbReference type="PROSITE-ProRule" id="PRU00302"/>
    </source>
</evidence>
<evidence type="ECO:0000256" key="2">
    <source>
        <dbReference type="ARBA" id="ARBA00022670"/>
    </source>
</evidence>
<dbReference type="InterPro" id="IPR000001">
    <property type="entry name" value="Kringle"/>
</dbReference>
<feature type="domain" description="C-type lectin" evidence="14">
    <location>
        <begin position="1137"/>
        <end position="1239"/>
    </location>
</feature>
<feature type="domain" description="CUB" evidence="13">
    <location>
        <begin position="576"/>
        <end position="684"/>
    </location>
</feature>
<dbReference type="SUPFAM" id="SSF57440">
    <property type="entry name" value="Kringle-like"/>
    <property type="match status" value="1"/>
</dbReference>
<evidence type="ECO:0000256" key="11">
    <source>
        <dbReference type="PROSITE-ProRule" id="PRU01211"/>
    </source>
</evidence>
<evidence type="ECO:0000256" key="8">
    <source>
        <dbReference type="ARBA" id="ARBA00023157"/>
    </source>
</evidence>
<dbReference type="InterPro" id="IPR024079">
    <property type="entry name" value="MetalloPept_cat_dom_sf"/>
</dbReference>
<dbReference type="InterPro" id="IPR038178">
    <property type="entry name" value="Kringle_sf"/>
</dbReference>
<feature type="active site" evidence="11">
    <location>
        <position position="220"/>
    </location>
</feature>
<evidence type="ECO:0000259" key="14">
    <source>
        <dbReference type="PROSITE" id="PS50041"/>
    </source>
</evidence>
<feature type="domain" description="C-type lectin" evidence="14">
    <location>
        <begin position="1264"/>
        <end position="1362"/>
    </location>
</feature>
<dbReference type="SUPFAM" id="SSF56436">
    <property type="entry name" value="C-type lectin-like"/>
    <property type="match status" value="4"/>
</dbReference>
<feature type="domain" description="Peptidase M12A" evidence="17">
    <location>
        <begin position="116"/>
        <end position="342"/>
    </location>
</feature>
<dbReference type="GO" id="GO:0006508">
    <property type="term" value="P:proteolysis"/>
    <property type="evidence" value="ECO:0007669"/>
    <property type="project" value="UniProtKB-KW"/>
</dbReference>
<organism evidence="18 19">
    <name type="scientific">Elysia chlorotica</name>
    <name type="common">Eastern emerald elysia</name>
    <name type="synonym">Sea slug</name>
    <dbReference type="NCBI Taxonomy" id="188477"/>
    <lineage>
        <taxon>Eukaryota</taxon>
        <taxon>Metazoa</taxon>
        <taxon>Spiralia</taxon>
        <taxon>Lophotrochozoa</taxon>
        <taxon>Mollusca</taxon>
        <taxon>Gastropoda</taxon>
        <taxon>Heterobranchia</taxon>
        <taxon>Euthyneura</taxon>
        <taxon>Panpulmonata</taxon>
        <taxon>Sacoglossa</taxon>
        <taxon>Placobranchoidea</taxon>
        <taxon>Plakobranchidae</taxon>
        <taxon>Elysia</taxon>
    </lineage>
</organism>
<dbReference type="SUPFAM" id="SSF57535">
    <property type="entry name" value="Complement control module/SCR domain"/>
    <property type="match status" value="1"/>
</dbReference>
<dbReference type="InterPro" id="IPR001506">
    <property type="entry name" value="Peptidase_M12A"/>
</dbReference>
<dbReference type="SMART" id="SM00032">
    <property type="entry name" value="CCP"/>
    <property type="match status" value="2"/>
</dbReference>
<feature type="binding site" evidence="11">
    <location>
        <position position="223"/>
    </location>
    <ligand>
        <name>Zn(2+)</name>
        <dbReference type="ChEBI" id="CHEBI:29105"/>
        <note>catalytic</note>
    </ligand>
</feature>
<dbReference type="InterPro" id="IPR000859">
    <property type="entry name" value="CUB_dom"/>
</dbReference>
<feature type="domain" description="C-type lectin" evidence="14">
    <location>
        <begin position="1387"/>
        <end position="1500"/>
    </location>
</feature>
<dbReference type="PRINTS" id="PR00480">
    <property type="entry name" value="ASTACIN"/>
</dbReference>
<dbReference type="PROSITE" id="PS50041">
    <property type="entry name" value="C_TYPE_LECTIN_2"/>
    <property type="match status" value="4"/>
</dbReference>
<dbReference type="Pfam" id="PF00051">
    <property type="entry name" value="Kringle"/>
    <property type="match status" value="1"/>
</dbReference>
<evidence type="ECO:0000259" key="16">
    <source>
        <dbReference type="PROSITE" id="PS50923"/>
    </source>
</evidence>
<dbReference type="InterPro" id="IPR018378">
    <property type="entry name" value="C-type_lectin_CS"/>
</dbReference>
<dbReference type="Gene3D" id="2.10.70.10">
    <property type="entry name" value="Complement Module, domain 1"/>
    <property type="match status" value="1"/>
</dbReference>
<dbReference type="SMART" id="SM00034">
    <property type="entry name" value="CLECT"/>
    <property type="match status" value="4"/>
</dbReference>
<evidence type="ECO:0000256" key="3">
    <source>
        <dbReference type="ARBA" id="ARBA00022723"/>
    </source>
</evidence>
<reference evidence="18 19" key="1">
    <citation type="submission" date="2019-01" db="EMBL/GenBank/DDBJ databases">
        <title>A draft genome assembly of the solar-powered sea slug Elysia chlorotica.</title>
        <authorList>
            <person name="Cai H."/>
            <person name="Li Q."/>
            <person name="Fang X."/>
            <person name="Li J."/>
            <person name="Curtis N.E."/>
            <person name="Altenburger A."/>
            <person name="Shibata T."/>
            <person name="Feng M."/>
            <person name="Maeda T."/>
            <person name="Schwartz J.A."/>
            <person name="Shigenobu S."/>
            <person name="Lundholm N."/>
            <person name="Nishiyama T."/>
            <person name="Yang H."/>
            <person name="Hasebe M."/>
            <person name="Li S."/>
            <person name="Pierce S.K."/>
            <person name="Wang J."/>
        </authorList>
    </citation>
    <scope>NUCLEOTIDE SEQUENCE [LARGE SCALE GENOMIC DNA]</scope>
    <source>
        <strain evidence="18">EC2010</strain>
        <tissue evidence="18">Whole organism of an adult</tissue>
    </source>
</reference>
<evidence type="ECO:0000256" key="5">
    <source>
        <dbReference type="ARBA" id="ARBA00022801"/>
    </source>
</evidence>
<evidence type="ECO:0000259" key="17">
    <source>
        <dbReference type="PROSITE" id="PS51864"/>
    </source>
</evidence>
<evidence type="ECO:0000256" key="6">
    <source>
        <dbReference type="ARBA" id="ARBA00022833"/>
    </source>
</evidence>